<dbReference type="InterPro" id="IPR018490">
    <property type="entry name" value="cNMP-bd_dom_sf"/>
</dbReference>
<name>A0A5R9GVH4_9PROT</name>
<dbReference type="AlphaFoldDB" id="A0A5R9GVH4"/>
<feature type="domain" description="Cyclic nucleotide-binding" evidence="1">
    <location>
        <begin position="223"/>
        <end position="342"/>
    </location>
</feature>
<dbReference type="RefSeq" id="WP_138238879.1">
    <property type="nucleotide sequence ID" value="NZ_VBRY01000004.1"/>
</dbReference>
<dbReference type="Pfam" id="PF00027">
    <property type="entry name" value="cNMP_binding"/>
    <property type="match status" value="2"/>
</dbReference>
<dbReference type="Proteomes" id="UP000306585">
    <property type="component" value="Unassembled WGS sequence"/>
</dbReference>
<evidence type="ECO:0000259" key="1">
    <source>
        <dbReference type="PROSITE" id="PS50042"/>
    </source>
</evidence>
<dbReference type="Gene3D" id="2.60.120.10">
    <property type="entry name" value="Jelly Rolls"/>
    <property type="match status" value="2"/>
</dbReference>
<protein>
    <submittedName>
        <fullName evidence="2">Cyclic nucleotide-binding domain-containing protein</fullName>
    </submittedName>
</protein>
<dbReference type="InterPro" id="IPR014710">
    <property type="entry name" value="RmlC-like_jellyroll"/>
</dbReference>
<sequence>MDTYTSKNAGNDNQLMAYAELVQLSPDNKSHLRHYAALLIEHGQSAKATEQLHRLHHLLTKEGQLAQAEALCRQYPQLNSTRKELRRHITSLETLLPGGMQNRLWQRLHQKRLQEGQYLIHPGERSDALFLVREGELAEFTNGDNDTPILLNLLAAGEIIGGHILFQQSQQKTYVIANKQSTIIRLPHSKMISAIESHPTLKIALQQRQHDRNLAIWISTCPLLQHIPLKMRREMAGESHLQTYEANTLIHKAGDNLSHVELIIQGSASYLLRSGEITKHLKSLTPGSLVGAMANIQDNRCPADLVSSQEVEILHIPQAVFNKVADAYPPLKKQLFTYAEKQQLHLMQSLDELQTQQWNKEQEKRKPYEL</sequence>
<dbReference type="SUPFAM" id="SSF51206">
    <property type="entry name" value="cAMP-binding domain-like"/>
    <property type="match status" value="2"/>
</dbReference>
<evidence type="ECO:0000313" key="3">
    <source>
        <dbReference type="Proteomes" id="UP000306585"/>
    </source>
</evidence>
<comment type="caution">
    <text evidence="2">The sequence shown here is derived from an EMBL/GenBank/DDBJ whole genome shotgun (WGS) entry which is preliminary data.</text>
</comment>
<keyword evidence="3" id="KW-1185">Reference proteome</keyword>
<dbReference type="SMART" id="SM00100">
    <property type="entry name" value="cNMP"/>
    <property type="match status" value="2"/>
</dbReference>
<organism evidence="2 3">
    <name type="scientific">Mariprofundus erugo</name>
    <dbReference type="NCBI Taxonomy" id="2528639"/>
    <lineage>
        <taxon>Bacteria</taxon>
        <taxon>Pseudomonadati</taxon>
        <taxon>Pseudomonadota</taxon>
        <taxon>Candidatius Mariprofundia</taxon>
        <taxon>Mariprofundales</taxon>
        <taxon>Mariprofundaceae</taxon>
        <taxon>Mariprofundus</taxon>
    </lineage>
</organism>
<reference evidence="2 3" key="1">
    <citation type="journal article" date="2019" name="Appl. Environ. Microbiol.">
        <title>Environmental Evidence and Genomic Insight of Iron-oxidizing Bacteria Preference Towards More Corrosion Resistant Stainless Steel at Higher Salinities.</title>
        <authorList>
            <person name="Garrison C.E."/>
            <person name="Price K.A."/>
            <person name="Field E.K."/>
        </authorList>
    </citation>
    <scope>NUCLEOTIDE SEQUENCE [LARGE SCALE GENOMIC DNA]</scope>
    <source>
        <strain evidence="2 3">P3</strain>
    </source>
</reference>
<dbReference type="EMBL" id="VBRY01000004">
    <property type="protein sequence ID" value="TLS67982.1"/>
    <property type="molecule type" value="Genomic_DNA"/>
</dbReference>
<proteinExistence type="predicted"/>
<accession>A0A5R9GVH4</accession>
<dbReference type="CDD" id="cd00038">
    <property type="entry name" value="CAP_ED"/>
    <property type="match status" value="2"/>
</dbReference>
<dbReference type="PROSITE" id="PS50042">
    <property type="entry name" value="CNMP_BINDING_3"/>
    <property type="match status" value="2"/>
</dbReference>
<gene>
    <name evidence="2" type="ORF">FEF65_05940</name>
</gene>
<dbReference type="PANTHER" id="PTHR47823">
    <property type="entry name" value="ION_TRANS DOMAIN-CONTAINING PROTEIN"/>
    <property type="match status" value="1"/>
</dbReference>
<feature type="domain" description="Cyclic nucleotide-binding" evidence="1">
    <location>
        <begin position="92"/>
        <end position="186"/>
    </location>
</feature>
<dbReference type="InterPro" id="IPR000595">
    <property type="entry name" value="cNMP-bd_dom"/>
</dbReference>
<evidence type="ECO:0000313" key="2">
    <source>
        <dbReference type="EMBL" id="TLS67982.1"/>
    </source>
</evidence>
<dbReference type="PANTHER" id="PTHR47823:SF9">
    <property type="entry name" value="CHROMOSOME UNDETERMINED SCAFFOLD_10, WHOLE GENOME SHOTGUN SEQUENCE"/>
    <property type="match status" value="1"/>
</dbReference>